<comment type="subcellular location">
    <subcellularLocation>
        <location evidence="1">Membrane</location>
    </subcellularLocation>
</comment>
<evidence type="ECO:0000313" key="7">
    <source>
        <dbReference type="EMBL" id="MEO1780487.1"/>
    </source>
</evidence>
<dbReference type="InterPro" id="IPR003660">
    <property type="entry name" value="HAMP_dom"/>
</dbReference>
<reference evidence="7" key="2">
    <citation type="submission" date="2024-02" db="EMBL/GenBank/DDBJ databases">
        <title>The Genome Sequence of Enterococcus diestrammenae JM9A.</title>
        <authorList>
            <person name="Earl A."/>
            <person name="Manson A."/>
            <person name="Gilmore M."/>
            <person name="Sanders J."/>
            <person name="Shea T."/>
            <person name="Howe W."/>
            <person name="Livny J."/>
            <person name="Cuomo C."/>
            <person name="Neafsey D."/>
            <person name="Birren B."/>
        </authorList>
    </citation>
    <scope>NUCLEOTIDE SEQUENCE</scope>
    <source>
        <strain evidence="7">JM9A</strain>
    </source>
</reference>
<comment type="caution">
    <text evidence="7">The sequence shown here is derived from an EMBL/GenBank/DDBJ whole genome shotgun (WGS) entry which is preliminary data.</text>
</comment>
<reference evidence="7" key="1">
    <citation type="submission" date="2016-06" db="EMBL/GenBank/DDBJ databases">
        <authorList>
            <person name="Van Tyne D."/>
        </authorList>
    </citation>
    <scope>NUCLEOTIDE SEQUENCE</scope>
    <source>
        <strain evidence="7">JM9A</strain>
    </source>
</reference>
<dbReference type="PANTHER" id="PTHR34220:SF7">
    <property type="entry name" value="SENSOR HISTIDINE KINASE YPDA"/>
    <property type="match status" value="1"/>
</dbReference>
<protein>
    <submittedName>
        <fullName evidence="7">Two-component system, sensor histidine kinase YesM</fullName>
    </submittedName>
</protein>
<dbReference type="Pfam" id="PF00672">
    <property type="entry name" value="HAMP"/>
    <property type="match status" value="1"/>
</dbReference>
<keyword evidence="5" id="KW-0472">Membrane</keyword>
<keyword evidence="2" id="KW-0597">Phosphoprotein</keyword>
<keyword evidence="3" id="KW-0808">Transferase</keyword>
<dbReference type="SMART" id="SM00304">
    <property type="entry name" value="HAMP"/>
    <property type="match status" value="1"/>
</dbReference>
<dbReference type="InterPro" id="IPR036890">
    <property type="entry name" value="HATPase_C_sf"/>
</dbReference>
<name>A0ABV0EXM8_9ENTE</name>
<dbReference type="EMBL" id="MAEI02000001">
    <property type="protein sequence ID" value="MEO1780487.1"/>
    <property type="molecule type" value="Genomic_DNA"/>
</dbReference>
<keyword evidence="5" id="KW-1133">Transmembrane helix</keyword>
<dbReference type="InterPro" id="IPR003594">
    <property type="entry name" value="HATPase_dom"/>
</dbReference>
<sequence>MTKIKKLFQVTSIRQRLLVIFFLIVIPLILVGMYFTWSIRQDIIESKQRDTQVEMQRMRQDLEDTLNTVVHISNQIYQASQLSQVVLTQYETPSQLIEAYANFQVFDQSLRYYDDISNIRFLVKNPTMLTNSNFLNVTTEISQKQWYQNALANYGRISWQVIADPVTGAKNLALIRSVQDTEGRTLGVLCLLVNDPLIESIVSGSAIESYLVFKEDNTILAKKETISNSLIYQLQQVKLIEDSSDKTKANYQSDSGLQLTNTTLTIDQSFINHFSLNVLIDQQQLLAEVNVTMFRSYALIVGVFIAVLAMIIVFTNHFNARFLTLKRSMQAVAKGDFNISPTISGNDEITEIYATLYQTMESLQRLIVERYEHSLQEKNWQIMQKQSEFKLLASQINPHFLYNTLEMIRMKAVINKDPEVAESVKLLSKLLRRSLETNLSQTITLEAELDLVRMYMNIQQIRFADRLQYQLVSTVEEENLRVIPLIIQPIVENAFAHGVEKRIAEALISIQIFSTPKGLLIRVVDNGLGMDEATLARVRQELHTPPVEGRHIGLYNVDQRIKSFYGAEYGLTIDSVIGEGTIVDILIKEEGLD</sequence>
<dbReference type="SUPFAM" id="SSF55874">
    <property type="entry name" value="ATPase domain of HSP90 chaperone/DNA topoisomerase II/histidine kinase"/>
    <property type="match status" value="1"/>
</dbReference>
<feature type="transmembrane region" description="Helical" evidence="5">
    <location>
        <begin position="16"/>
        <end position="37"/>
    </location>
</feature>
<evidence type="ECO:0000259" key="6">
    <source>
        <dbReference type="PROSITE" id="PS50885"/>
    </source>
</evidence>
<dbReference type="Pfam" id="PF02518">
    <property type="entry name" value="HATPase_c"/>
    <property type="match status" value="1"/>
</dbReference>
<evidence type="ECO:0000256" key="2">
    <source>
        <dbReference type="ARBA" id="ARBA00022553"/>
    </source>
</evidence>
<evidence type="ECO:0000256" key="5">
    <source>
        <dbReference type="SAM" id="Phobius"/>
    </source>
</evidence>
<dbReference type="PANTHER" id="PTHR34220">
    <property type="entry name" value="SENSOR HISTIDINE KINASE YPDA"/>
    <property type="match status" value="1"/>
</dbReference>
<evidence type="ECO:0000256" key="4">
    <source>
        <dbReference type="ARBA" id="ARBA00022777"/>
    </source>
</evidence>
<dbReference type="Gene3D" id="6.10.340.10">
    <property type="match status" value="1"/>
</dbReference>
<dbReference type="CDD" id="cd06225">
    <property type="entry name" value="HAMP"/>
    <property type="match status" value="1"/>
</dbReference>
<keyword evidence="5" id="KW-0812">Transmembrane</keyword>
<evidence type="ECO:0000256" key="3">
    <source>
        <dbReference type="ARBA" id="ARBA00022679"/>
    </source>
</evidence>
<keyword evidence="8" id="KW-1185">Reference proteome</keyword>
<gene>
    <name evidence="7" type="ORF">BAU18_000026</name>
</gene>
<dbReference type="PROSITE" id="PS50885">
    <property type="entry name" value="HAMP"/>
    <property type="match status" value="1"/>
</dbReference>
<feature type="transmembrane region" description="Helical" evidence="5">
    <location>
        <begin position="297"/>
        <end position="319"/>
    </location>
</feature>
<organism evidence="7 8">
    <name type="scientific">Enterococcus diestrammenae</name>
    <dbReference type="NCBI Taxonomy" id="1155073"/>
    <lineage>
        <taxon>Bacteria</taxon>
        <taxon>Bacillati</taxon>
        <taxon>Bacillota</taxon>
        <taxon>Bacilli</taxon>
        <taxon>Lactobacillales</taxon>
        <taxon>Enterococcaceae</taxon>
        <taxon>Enterococcus</taxon>
    </lineage>
</organism>
<dbReference type="Pfam" id="PF06580">
    <property type="entry name" value="His_kinase"/>
    <property type="match status" value="1"/>
</dbReference>
<evidence type="ECO:0000313" key="8">
    <source>
        <dbReference type="Proteomes" id="UP001429357"/>
    </source>
</evidence>
<dbReference type="InterPro" id="IPR010559">
    <property type="entry name" value="Sig_transdc_His_kin_internal"/>
</dbReference>
<dbReference type="Gene3D" id="3.30.450.20">
    <property type="entry name" value="PAS domain"/>
    <property type="match status" value="1"/>
</dbReference>
<dbReference type="Proteomes" id="UP001429357">
    <property type="component" value="Unassembled WGS sequence"/>
</dbReference>
<dbReference type="Gene3D" id="3.30.565.10">
    <property type="entry name" value="Histidine kinase-like ATPase, C-terminal domain"/>
    <property type="match status" value="1"/>
</dbReference>
<dbReference type="RefSeq" id="WP_161870226.1">
    <property type="nucleotide sequence ID" value="NZ_JBMRGR010000006.1"/>
</dbReference>
<dbReference type="InterPro" id="IPR050640">
    <property type="entry name" value="Bact_2-comp_sensor_kinase"/>
</dbReference>
<evidence type="ECO:0000256" key="1">
    <source>
        <dbReference type="ARBA" id="ARBA00004370"/>
    </source>
</evidence>
<dbReference type="GO" id="GO:0016301">
    <property type="term" value="F:kinase activity"/>
    <property type="evidence" value="ECO:0007669"/>
    <property type="project" value="UniProtKB-KW"/>
</dbReference>
<keyword evidence="4 7" id="KW-0418">Kinase</keyword>
<feature type="domain" description="HAMP" evidence="6">
    <location>
        <begin position="316"/>
        <end position="368"/>
    </location>
</feature>
<proteinExistence type="predicted"/>
<accession>A0ABV0EXM8</accession>